<dbReference type="InterPro" id="IPR009057">
    <property type="entry name" value="Homeodomain-like_sf"/>
</dbReference>
<dbReference type="HOGENOM" id="CLU_069356_1_4_10"/>
<reference key="1">
    <citation type="submission" date="2010-11" db="EMBL/GenBank/DDBJ databases">
        <title>The complete genome of Paludibacter propionicigenes DSM 17365.</title>
        <authorList>
            <consortium name="US DOE Joint Genome Institute (JGI-PGF)"/>
            <person name="Lucas S."/>
            <person name="Copeland A."/>
            <person name="Lapidus A."/>
            <person name="Bruce D."/>
            <person name="Goodwin L."/>
            <person name="Pitluck S."/>
            <person name="Kyrpides N."/>
            <person name="Mavromatis K."/>
            <person name="Ivanova N."/>
            <person name="Munk A.C."/>
            <person name="Brettin T."/>
            <person name="Detter J.C."/>
            <person name="Han C."/>
            <person name="Tapia R."/>
            <person name="Land M."/>
            <person name="Hauser L."/>
            <person name="Markowitz V."/>
            <person name="Cheng J.-F."/>
            <person name="Hugenholtz P."/>
            <person name="Woyke T."/>
            <person name="Wu D."/>
            <person name="Gronow S."/>
            <person name="Wellnitz S."/>
            <person name="Brambilla E."/>
            <person name="Klenk H.-P."/>
            <person name="Eisen J.A."/>
        </authorList>
    </citation>
    <scope>NUCLEOTIDE SEQUENCE</scope>
    <source>
        <strain>WB4</strain>
    </source>
</reference>
<dbReference type="Gene3D" id="1.10.357.10">
    <property type="entry name" value="Tetracycline Repressor, domain 2"/>
    <property type="match status" value="1"/>
</dbReference>
<dbReference type="STRING" id="694427.Palpr_2719"/>
<feature type="DNA-binding region" description="H-T-H motif" evidence="2">
    <location>
        <begin position="30"/>
        <end position="49"/>
    </location>
</feature>
<dbReference type="InterPro" id="IPR050109">
    <property type="entry name" value="HTH-type_TetR-like_transc_reg"/>
</dbReference>
<feature type="domain" description="HTH tetR-type" evidence="4">
    <location>
        <begin position="7"/>
        <end position="67"/>
    </location>
</feature>
<feature type="transmembrane region" description="Helical" evidence="3">
    <location>
        <begin position="157"/>
        <end position="181"/>
    </location>
</feature>
<evidence type="ECO:0000313" key="6">
    <source>
        <dbReference type="Proteomes" id="UP000008718"/>
    </source>
</evidence>
<protein>
    <submittedName>
        <fullName evidence="5">Transcriptional regulator, TetR family</fullName>
    </submittedName>
</protein>
<evidence type="ECO:0000256" key="3">
    <source>
        <dbReference type="SAM" id="Phobius"/>
    </source>
</evidence>
<sequence length="207" mass="24046">MDIKQEQSMEQTILEVAERLFLEKGFALTSTTEIAKEAGCNQALVHYYFRTKDNLFNTIFEQKFRMLFEHLYASQSLEDIPFSEKVRHAVESHFDMLTKNPKLPLLVATELSRLPENLQNLRNKLRTVPFELYTKLNNELQKEIAAGRARNIELMDIIITMVTLNAGLFMMLPIASCIMQLDDEQVKALLAHRRNENVQVILNYIKP</sequence>
<dbReference type="Pfam" id="PF00440">
    <property type="entry name" value="TetR_N"/>
    <property type="match status" value="1"/>
</dbReference>
<accession>E4T805</accession>
<dbReference type="SUPFAM" id="SSF46689">
    <property type="entry name" value="Homeodomain-like"/>
    <property type="match status" value="1"/>
</dbReference>
<dbReference type="OrthoDB" id="9789566at2"/>
<dbReference type="RefSeq" id="WP_013446218.1">
    <property type="nucleotide sequence ID" value="NC_014734.1"/>
</dbReference>
<dbReference type="GO" id="GO:0003677">
    <property type="term" value="F:DNA binding"/>
    <property type="evidence" value="ECO:0007669"/>
    <property type="project" value="UniProtKB-UniRule"/>
</dbReference>
<dbReference type="PROSITE" id="PS50977">
    <property type="entry name" value="HTH_TETR_2"/>
    <property type="match status" value="1"/>
</dbReference>
<evidence type="ECO:0000313" key="5">
    <source>
        <dbReference type="EMBL" id="ADQ80849.1"/>
    </source>
</evidence>
<dbReference type="Proteomes" id="UP000008718">
    <property type="component" value="Chromosome"/>
</dbReference>
<keyword evidence="3" id="KW-1133">Transmembrane helix</keyword>
<name>E4T805_PALPW</name>
<dbReference type="EMBL" id="CP002345">
    <property type="protein sequence ID" value="ADQ80849.1"/>
    <property type="molecule type" value="Genomic_DNA"/>
</dbReference>
<dbReference type="PRINTS" id="PR00455">
    <property type="entry name" value="HTHTETR"/>
</dbReference>
<evidence type="ECO:0000256" key="2">
    <source>
        <dbReference type="PROSITE-ProRule" id="PRU00335"/>
    </source>
</evidence>
<dbReference type="eggNOG" id="COG1309">
    <property type="taxonomic scope" value="Bacteria"/>
</dbReference>
<evidence type="ECO:0000256" key="1">
    <source>
        <dbReference type="ARBA" id="ARBA00023125"/>
    </source>
</evidence>
<keyword evidence="3" id="KW-0812">Transmembrane</keyword>
<keyword evidence="1 2" id="KW-0238">DNA-binding</keyword>
<dbReference type="KEGG" id="ppn:Palpr_2719"/>
<keyword evidence="6" id="KW-1185">Reference proteome</keyword>
<reference evidence="5 6" key="2">
    <citation type="journal article" date="2011" name="Stand. Genomic Sci.">
        <title>Complete genome sequence of Paludibacter propionicigenes type strain (WB4).</title>
        <authorList>
            <person name="Gronow S."/>
            <person name="Munk C."/>
            <person name="Lapidus A."/>
            <person name="Nolan M."/>
            <person name="Lucas S."/>
            <person name="Hammon N."/>
            <person name="Deshpande S."/>
            <person name="Cheng J.F."/>
            <person name="Tapia R."/>
            <person name="Han C."/>
            <person name="Goodwin L."/>
            <person name="Pitluck S."/>
            <person name="Liolios K."/>
            <person name="Ivanova N."/>
            <person name="Mavromatis K."/>
            <person name="Mikhailova N."/>
            <person name="Pati A."/>
            <person name="Chen A."/>
            <person name="Palaniappan K."/>
            <person name="Land M."/>
            <person name="Hauser L."/>
            <person name="Chang Y.J."/>
            <person name="Jeffries C.D."/>
            <person name="Brambilla E."/>
            <person name="Rohde M."/>
            <person name="Goker M."/>
            <person name="Detter J.C."/>
            <person name="Woyke T."/>
            <person name="Bristow J."/>
            <person name="Eisen J.A."/>
            <person name="Markowitz V."/>
            <person name="Hugenholtz P."/>
            <person name="Kyrpides N.C."/>
            <person name="Klenk H.P."/>
        </authorList>
    </citation>
    <scope>NUCLEOTIDE SEQUENCE [LARGE SCALE GENOMIC DNA]</scope>
    <source>
        <strain evidence="6">DSM 17365 / JCM 13257 / WB4</strain>
    </source>
</reference>
<keyword evidence="3" id="KW-0472">Membrane</keyword>
<dbReference type="InterPro" id="IPR036271">
    <property type="entry name" value="Tet_transcr_reg_TetR-rel_C_sf"/>
</dbReference>
<dbReference type="SUPFAM" id="SSF48498">
    <property type="entry name" value="Tetracyclin repressor-like, C-terminal domain"/>
    <property type="match status" value="1"/>
</dbReference>
<dbReference type="PANTHER" id="PTHR30328">
    <property type="entry name" value="TRANSCRIPTIONAL REPRESSOR"/>
    <property type="match status" value="1"/>
</dbReference>
<evidence type="ECO:0000259" key="4">
    <source>
        <dbReference type="PROSITE" id="PS50977"/>
    </source>
</evidence>
<organism evidence="5 6">
    <name type="scientific">Paludibacter propionicigenes (strain DSM 17365 / JCM 13257 / WB4)</name>
    <dbReference type="NCBI Taxonomy" id="694427"/>
    <lineage>
        <taxon>Bacteria</taxon>
        <taxon>Pseudomonadati</taxon>
        <taxon>Bacteroidota</taxon>
        <taxon>Bacteroidia</taxon>
        <taxon>Bacteroidales</taxon>
        <taxon>Paludibacteraceae</taxon>
        <taxon>Paludibacter</taxon>
    </lineage>
</organism>
<dbReference type="AlphaFoldDB" id="E4T805"/>
<dbReference type="InterPro" id="IPR001647">
    <property type="entry name" value="HTH_TetR"/>
</dbReference>
<dbReference type="PANTHER" id="PTHR30328:SF54">
    <property type="entry name" value="HTH-TYPE TRANSCRIPTIONAL REPRESSOR SCO4008"/>
    <property type="match status" value="1"/>
</dbReference>
<proteinExistence type="predicted"/>
<gene>
    <name evidence="5" type="ordered locus">Palpr_2719</name>
</gene>